<keyword evidence="3" id="KW-1133">Transmembrane helix</keyword>
<keyword evidence="3" id="KW-0812">Transmembrane</keyword>
<dbReference type="EMBL" id="CH940649">
    <property type="protein sequence ID" value="EDW64523.2"/>
    <property type="molecule type" value="Genomic_DNA"/>
</dbReference>
<evidence type="ECO:0000256" key="3">
    <source>
        <dbReference type="SAM" id="Phobius"/>
    </source>
</evidence>
<dbReference type="eggNOG" id="KOG3160">
    <property type="taxonomic scope" value="Eukaryota"/>
</dbReference>
<dbReference type="HOGENOM" id="CLU_2040486_0_0_1"/>
<reference evidence="4 5" key="1">
    <citation type="journal article" date="2007" name="Nature">
        <title>Evolution of genes and genomes on the Drosophila phylogeny.</title>
        <authorList>
            <consortium name="Drosophila 12 Genomes Consortium"/>
            <person name="Clark A.G."/>
            <person name="Eisen M.B."/>
            <person name="Smith D.R."/>
            <person name="Bergman C.M."/>
            <person name="Oliver B."/>
            <person name="Markow T.A."/>
            <person name="Kaufman T.C."/>
            <person name="Kellis M."/>
            <person name="Gelbart W."/>
            <person name="Iyer V.N."/>
            <person name="Pollard D.A."/>
            <person name="Sackton T.B."/>
            <person name="Larracuente A.M."/>
            <person name="Singh N.D."/>
            <person name="Abad J.P."/>
            <person name="Abt D.N."/>
            <person name="Adryan B."/>
            <person name="Aguade M."/>
            <person name="Akashi H."/>
            <person name="Anderson W.W."/>
            <person name="Aquadro C.F."/>
            <person name="Ardell D.H."/>
            <person name="Arguello R."/>
            <person name="Artieri C.G."/>
            <person name="Barbash D.A."/>
            <person name="Barker D."/>
            <person name="Barsanti P."/>
            <person name="Batterham P."/>
            <person name="Batzoglou S."/>
            <person name="Begun D."/>
            <person name="Bhutkar A."/>
            <person name="Blanco E."/>
            <person name="Bosak S.A."/>
            <person name="Bradley R.K."/>
            <person name="Brand A.D."/>
            <person name="Brent M.R."/>
            <person name="Brooks A.N."/>
            <person name="Brown R.H."/>
            <person name="Butlin R.K."/>
            <person name="Caggese C."/>
            <person name="Calvi B.R."/>
            <person name="Bernardo de Carvalho A."/>
            <person name="Caspi A."/>
            <person name="Castrezana S."/>
            <person name="Celniker S.E."/>
            <person name="Chang J.L."/>
            <person name="Chapple C."/>
            <person name="Chatterji S."/>
            <person name="Chinwalla A."/>
            <person name="Civetta A."/>
            <person name="Clifton S.W."/>
            <person name="Comeron J.M."/>
            <person name="Costello J.C."/>
            <person name="Coyne J.A."/>
            <person name="Daub J."/>
            <person name="David R.G."/>
            <person name="Delcher A.L."/>
            <person name="Delehaunty K."/>
            <person name="Do C.B."/>
            <person name="Ebling H."/>
            <person name="Edwards K."/>
            <person name="Eickbush T."/>
            <person name="Evans J.D."/>
            <person name="Filipski A."/>
            <person name="Findeiss S."/>
            <person name="Freyhult E."/>
            <person name="Fulton L."/>
            <person name="Fulton R."/>
            <person name="Garcia A.C."/>
            <person name="Gardiner A."/>
            <person name="Garfield D.A."/>
            <person name="Garvin B.E."/>
            <person name="Gibson G."/>
            <person name="Gilbert D."/>
            <person name="Gnerre S."/>
            <person name="Godfrey J."/>
            <person name="Good R."/>
            <person name="Gotea V."/>
            <person name="Gravely B."/>
            <person name="Greenberg A.J."/>
            <person name="Griffiths-Jones S."/>
            <person name="Gross S."/>
            <person name="Guigo R."/>
            <person name="Gustafson E.A."/>
            <person name="Haerty W."/>
            <person name="Hahn M.W."/>
            <person name="Halligan D.L."/>
            <person name="Halpern A.L."/>
            <person name="Halter G.M."/>
            <person name="Han M.V."/>
            <person name="Heger A."/>
            <person name="Hillier L."/>
            <person name="Hinrichs A.S."/>
            <person name="Holmes I."/>
            <person name="Hoskins R.A."/>
            <person name="Hubisz M.J."/>
            <person name="Hultmark D."/>
            <person name="Huntley M.A."/>
            <person name="Jaffe D.B."/>
            <person name="Jagadeeshan S."/>
            <person name="Jeck W.R."/>
            <person name="Johnson J."/>
            <person name="Jones C.D."/>
            <person name="Jordan W.C."/>
            <person name="Karpen G.H."/>
            <person name="Kataoka E."/>
            <person name="Keightley P.D."/>
            <person name="Kheradpour P."/>
            <person name="Kirkness E.F."/>
            <person name="Koerich L.B."/>
            <person name="Kristiansen K."/>
            <person name="Kudrna D."/>
            <person name="Kulathinal R.J."/>
            <person name="Kumar S."/>
            <person name="Kwok R."/>
            <person name="Lander E."/>
            <person name="Langley C.H."/>
            <person name="Lapoint R."/>
            <person name="Lazzaro B.P."/>
            <person name="Lee S.J."/>
            <person name="Levesque L."/>
            <person name="Li R."/>
            <person name="Lin C.F."/>
            <person name="Lin M.F."/>
            <person name="Lindblad-Toh K."/>
            <person name="Llopart A."/>
            <person name="Long M."/>
            <person name="Low L."/>
            <person name="Lozovsky E."/>
            <person name="Lu J."/>
            <person name="Luo M."/>
            <person name="Machado C.A."/>
            <person name="Makalowski W."/>
            <person name="Marzo M."/>
            <person name="Matsuda M."/>
            <person name="Matzkin L."/>
            <person name="McAllister B."/>
            <person name="McBride C.S."/>
            <person name="McKernan B."/>
            <person name="McKernan K."/>
            <person name="Mendez-Lago M."/>
            <person name="Minx P."/>
            <person name="Mollenhauer M.U."/>
            <person name="Montooth K."/>
            <person name="Mount S.M."/>
            <person name="Mu X."/>
            <person name="Myers E."/>
            <person name="Negre B."/>
            <person name="Newfeld S."/>
            <person name="Nielsen R."/>
            <person name="Noor M.A."/>
            <person name="O'Grady P."/>
            <person name="Pachter L."/>
            <person name="Papaceit M."/>
            <person name="Parisi M.J."/>
            <person name="Parisi M."/>
            <person name="Parts L."/>
            <person name="Pedersen J.S."/>
            <person name="Pesole G."/>
            <person name="Phillippy A.M."/>
            <person name="Ponting C.P."/>
            <person name="Pop M."/>
            <person name="Porcelli D."/>
            <person name="Powell J.R."/>
            <person name="Prohaska S."/>
            <person name="Pruitt K."/>
            <person name="Puig M."/>
            <person name="Quesneville H."/>
            <person name="Ram K.R."/>
            <person name="Rand D."/>
            <person name="Rasmussen M.D."/>
            <person name="Reed L.K."/>
            <person name="Reenan R."/>
            <person name="Reily A."/>
            <person name="Remington K.A."/>
            <person name="Rieger T.T."/>
            <person name="Ritchie M.G."/>
            <person name="Robin C."/>
            <person name="Rogers Y.H."/>
            <person name="Rohde C."/>
            <person name="Rozas J."/>
            <person name="Rubenfield M.J."/>
            <person name="Ruiz A."/>
            <person name="Russo S."/>
            <person name="Salzberg S.L."/>
            <person name="Sanchez-Gracia A."/>
            <person name="Saranga D.J."/>
            <person name="Sato H."/>
            <person name="Schaeffer S.W."/>
            <person name="Schatz M.C."/>
            <person name="Schlenke T."/>
            <person name="Schwartz R."/>
            <person name="Segarra C."/>
            <person name="Singh R.S."/>
            <person name="Sirot L."/>
            <person name="Sirota M."/>
            <person name="Sisneros N.B."/>
            <person name="Smith C.D."/>
            <person name="Smith T.F."/>
            <person name="Spieth J."/>
            <person name="Stage D.E."/>
            <person name="Stark A."/>
            <person name="Stephan W."/>
            <person name="Strausberg R.L."/>
            <person name="Strempel S."/>
            <person name="Sturgill D."/>
            <person name="Sutton G."/>
            <person name="Sutton G.G."/>
            <person name="Tao W."/>
            <person name="Teichmann S."/>
            <person name="Tobari Y.N."/>
            <person name="Tomimura Y."/>
            <person name="Tsolas J.M."/>
            <person name="Valente V.L."/>
            <person name="Venter E."/>
            <person name="Venter J.C."/>
            <person name="Vicario S."/>
            <person name="Vieira F.G."/>
            <person name="Vilella A.J."/>
            <person name="Villasante A."/>
            <person name="Walenz B."/>
            <person name="Wang J."/>
            <person name="Wasserman M."/>
            <person name="Watts T."/>
            <person name="Wilson D."/>
            <person name="Wilson R.K."/>
            <person name="Wing R.A."/>
            <person name="Wolfner M.F."/>
            <person name="Wong A."/>
            <person name="Wong G.K."/>
            <person name="Wu C.I."/>
            <person name="Wu G."/>
            <person name="Yamamoto D."/>
            <person name="Yang H.P."/>
            <person name="Yang S.P."/>
            <person name="Yorke J.A."/>
            <person name="Yoshida K."/>
            <person name="Zdobnov E."/>
            <person name="Zhang P."/>
            <person name="Zhang Y."/>
            <person name="Zimin A.V."/>
            <person name="Baldwin J."/>
            <person name="Abdouelleil A."/>
            <person name="Abdulkadir J."/>
            <person name="Abebe A."/>
            <person name="Abera B."/>
            <person name="Abreu J."/>
            <person name="Acer S.C."/>
            <person name="Aftuck L."/>
            <person name="Alexander A."/>
            <person name="An P."/>
            <person name="Anderson E."/>
            <person name="Anderson S."/>
            <person name="Arachi H."/>
            <person name="Azer M."/>
            <person name="Bachantsang P."/>
            <person name="Barry A."/>
            <person name="Bayul T."/>
            <person name="Berlin A."/>
            <person name="Bessette D."/>
            <person name="Bloom T."/>
            <person name="Blye J."/>
            <person name="Boguslavskiy L."/>
            <person name="Bonnet C."/>
            <person name="Boukhgalter B."/>
            <person name="Bourzgui I."/>
            <person name="Brown A."/>
            <person name="Cahill P."/>
            <person name="Channer S."/>
            <person name="Cheshatsang Y."/>
            <person name="Chuda L."/>
            <person name="Citroen M."/>
            <person name="Collymore A."/>
            <person name="Cooke P."/>
            <person name="Costello M."/>
            <person name="D'Aco K."/>
            <person name="Daza R."/>
            <person name="De Haan G."/>
            <person name="DeGray S."/>
            <person name="DeMaso C."/>
            <person name="Dhargay N."/>
            <person name="Dooley K."/>
            <person name="Dooley E."/>
            <person name="Doricent M."/>
            <person name="Dorje P."/>
            <person name="Dorjee K."/>
            <person name="Dupes A."/>
            <person name="Elong R."/>
            <person name="Falk J."/>
            <person name="Farina A."/>
            <person name="Faro S."/>
            <person name="Ferguson D."/>
            <person name="Fisher S."/>
            <person name="Foley C.D."/>
            <person name="Franke A."/>
            <person name="Friedrich D."/>
            <person name="Gadbois L."/>
            <person name="Gearin G."/>
            <person name="Gearin C.R."/>
            <person name="Giannoukos G."/>
            <person name="Goode T."/>
            <person name="Graham J."/>
            <person name="Grandbois E."/>
            <person name="Grewal S."/>
            <person name="Gyaltsen K."/>
            <person name="Hafez N."/>
            <person name="Hagos B."/>
            <person name="Hall J."/>
            <person name="Henson C."/>
            <person name="Hollinger A."/>
            <person name="Honan T."/>
            <person name="Huard M.D."/>
            <person name="Hughes L."/>
            <person name="Hurhula B."/>
            <person name="Husby M.E."/>
            <person name="Kamat A."/>
            <person name="Kanga B."/>
            <person name="Kashin S."/>
            <person name="Khazanovich D."/>
            <person name="Kisner P."/>
            <person name="Lance K."/>
            <person name="Lara M."/>
            <person name="Lee W."/>
            <person name="Lennon N."/>
            <person name="Letendre F."/>
            <person name="LeVine R."/>
            <person name="Lipovsky A."/>
            <person name="Liu X."/>
            <person name="Liu J."/>
            <person name="Liu S."/>
            <person name="Lokyitsang T."/>
            <person name="Lokyitsang Y."/>
            <person name="Lubonja R."/>
            <person name="Lui A."/>
            <person name="MacDonald P."/>
            <person name="Magnisalis V."/>
            <person name="Maru K."/>
            <person name="Matthews C."/>
            <person name="McCusker W."/>
            <person name="McDonough S."/>
            <person name="Mehta T."/>
            <person name="Meldrim J."/>
            <person name="Meneus L."/>
            <person name="Mihai O."/>
            <person name="Mihalev A."/>
            <person name="Mihova T."/>
            <person name="Mittelman R."/>
            <person name="Mlenga V."/>
            <person name="Montmayeur A."/>
            <person name="Mulrain L."/>
            <person name="Navidi A."/>
            <person name="Naylor J."/>
            <person name="Negash T."/>
            <person name="Nguyen T."/>
            <person name="Nguyen N."/>
            <person name="Nicol R."/>
            <person name="Norbu C."/>
            <person name="Norbu N."/>
            <person name="Novod N."/>
            <person name="O'Neill B."/>
            <person name="Osman S."/>
            <person name="Markiewicz E."/>
            <person name="Oyono O.L."/>
            <person name="Patti C."/>
            <person name="Phunkhang P."/>
            <person name="Pierre F."/>
            <person name="Priest M."/>
            <person name="Raghuraman S."/>
            <person name="Rege F."/>
            <person name="Reyes R."/>
            <person name="Rise C."/>
            <person name="Rogov P."/>
            <person name="Ross K."/>
            <person name="Ryan E."/>
            <person name="Settipalli S."/>
            <person name="Shea T."/>
            <person name="Sherpa N."/>
            <person name="Shi L."/>
            <person name="Shih D."/>
            <person name="Sparrow T."/>
            <person name="Spaulding J."/>
            <person name="Stalker J."/>
            <person name="Stange-Thomann N."/>
            <person name="Stavropoulos S."/>
            <person name="Stone C."/>
            <person name="Strader C."/>
            <person name="Tesfaye S."/>
            <person name="Thomson T."/>
            <person name="Thoulutsang Y."/>
            <person name="Thoulutsang D."/>
            <person name="Topham K."/>
            <person name="Topping I."/>
            <person name="Tsamla T."/>
            <person name="Vassiliev H."/>
            <person name="Vo A."/>
            <person name="Wangchuk T."/>
            <person name="Wangdi T."/>
            <person name="Weiand M."/>
            <person name="Wilkinson J."/>
            <person name="Wilson A."/>
            <person name="Yadav S."/>
            <person name="Young G."/>
            <person name="Yu Q."/>
            <person name="Zembek L."/>
            <person name="Zhong D."/>
            <person name="Zimmer A."/>
            <person name="Zwirko Z."/>
            <person name="Jaffe D.B."/>
            <person name="Alvarez P."/>
            <person name="Brockman W."/>
            <person name="Butler J."/>
            <person name="Chin C."/>
            <person name="Gnerre S."/>
            <person name="Grabherr M."/>
            <person name="Kleber M."/>
            <person name="Mauceli E."/>
            <person name="MacCallum I."/>
        </authorList>
    </citation>
    <scope>NUCLEOTIDE SEQUENCE [LARGE SCALE GENOMIC DNA]</scope>
    <source>
        <strain evidence="5">Tucson 15010-1051.87</strain>
    </source>
</reference>
<dbReference type="KEGG" id="dvi:6629173"/>
<dbReference type="AlphaFoldDB" id="B4LQY4"/>
<organism evidence="4 5">
    <name type="scientific">Drosophila virilis</name>
    <name type="common">Fruit fly</name>
    <dbReference type="NCBI Taxonomy" id="7244"/>
    <lineage>
        <taxon>Eukaryota</taxon>
        <taxon>Metazoa</taxon>
        <taxon>Ecdysozoa</taxon>
        <taxon>Arthropoda</taxon>
        <taxon>Hexapoda</taxon>
        <taxon>Insecta</taxon>
        <taxon>Pterygota</taxon>
        <taxon>Neoptera</taxon>
        <taxon>Endopterygota</taxon>
        <taxon>Diptera</taxon>
        <taxon>Brachycera</taxon>
        <taxon>Muscomorpha</taxon>
        <taxon>Ephydroidea</taxon>
        <taxon>Drosophilidae</taxon>
        <taxon>Drosophila</taxon>
    </lineage>
</organism>
<evidence type="ECO:0000256" key="2">
    <source>
        <dbReference type="ARBA" id="ARBA00023180"/>
    </source>
</evidence>
<sequence length="236" mass="26272">MIPTRKRIFILIFLIVTLGLLLRILLFPQQLLVLKEEPNYRRASGGAPLPVLVTVFYEALCPDSKYFITKQLLTAYKVAAPIMEVQLVPYGKAHTTTDDEGKLIFDCQHGPTECQANTYHACAAEVIDDPLIRLEVVTCMIRDNRIPKDAMHKCAKQYNVENIDLIQKCFDSDHGSELLKLNGDATNALRPPVKFIPTITIDGSQGRQESILKDLLSEVCKATGGSEAAKSICKKL</sequence>
<evidence type="ECO:0000256" key="1">
    <source>
        <dbReference type="ARBA" id="ARBA00005679"/>
    </source>
</evidence>
<dbReference type="PANTHER" id="PTHR13234">
    <property type="entry name" value="GAMMA-INTERFERON INDUCIBLE LYSOSOMAL THIOL REDUCTASE GILT"/>
    <property type="match status" value="1"/>
</dbReference>
<dbReference type="GO" id="GO:0016671">
    <property type="term" value="F:oxidoreductase activity, acting on a sulfur group of donors, disulfide as acceptor"/>
    <property type="evidence" value="ECO:0007669"/>
    <property type="project" value="InterPro"/>
</dbReference>
<keyword evidence="2" id="KW-0325">Glycoprotein</keyword>
<dbReference type="InParanoid" id="B4LQY4"/>
<dbReference type="FunCoup" id="B4LQY4">
    <property type="interactions" value="28"/>
</dbReference>
<keyword evidence="5" id="KW-1185">Reference proteome</keyword>
<feature type="transmembrane region" description="Helical" evidence="3">
    <location>
        <begin position="7"/>
        <end position="26"/>
    </location>
</feature>
<proteinExistence type="inferred from homology"/>
<dbReference type="Proteomes" id="UP000008792">
    <property type="component" value="Unassembled WGS sequence"/>
</dbReference>
<protein>
    <recommendedName>
        <fullName evidence="6">Gamma-interferon-inducible lysosomal thiol reductase</fullName>
    </recommendedName>
</protein>
<dbReference type="PANTHER" id="PTHR13234:SF71">
    <property type="entry name" value="GAMMA-INTERFERON-INDUCIBLE LYSOSOMAL THIOL REDUCTASE-LIKE PROTEIN"/>
    <property type="match status" value="1"/>
</dbReference>
<gene>
    <name evidence="4" type="primary">Dvir\GJ22077</name>
    <name evidence="4" type="ORF">Dvir_GJ22077</name>
</gene>
<comment type="similarity">
    <text evidence="1">Belongs to the GILT family.</text>
</comment>
<accession>B4LQY4</accession>
<dbReference type="InterPro" id="IPR004911">
    <property type="entry name" value="Interferon-induced_GILT"/>
</dbReference>
<evidence type="ECO:0000313" key="5">
    <source>
        <dbReference type="Proteomes" id="UP000008792"/>
    </source>
</evidence>
<keyword evidence="3" id="KW-0472">Membrane</keyword>
<dbReference type="OrthoDB" id="958254at2759"/>
<name>B4LQY4_DROVI</name>
<dbReference type="Pfam" id="PF03227">
    <property type="entry name" value="GILT"/>
    <property type="match status" value="1"/>
</dbReference>
<evidence type="ECO:0008006" key="6">
    <source>
        <dbReference type="Google" id="ProtNLM"/>
    </source>
</evidence>
<evidence type="ECO:0000313" key="4">
    <source>
        <dbReference type="EMBL" id="EDW64523.2"/>
    </source>
</evidence>